<evidence type="ECO:0000313" key="1">
    <source>
        <dbReference type="EMBL" id="TYO97220.1"/>
    </source>
</evidence>
<dbReference type="PANTHER" id="PTHR37954:SF3">
    <property type="entry name" value="DUF169 DOMAIN-CONTAINING PROTEIN"/>
    <property type="match status" value="1"/>
</dbReference>
<dbReference type="Pfam" id="PF02596">
    <property type="entry name" value="DUF169"/>
    <property type="match status" value="1"/>
</dbReference>
<dbReference type="InterPro" id="IPR003748">
    <property type="entry name" value="DUF169"/>
</dbReference>
<dbReference type="EMBL" id="VNHM01000002">
    <property type="protein sequence ID" value="TYO97220.1"/>
    <property type="molecule type" value="Genomic_DNA"/>
</dbReference>
<protein>
    <submittedName>
        <fullName evidence="1">Uncharacterized protein (DUF169 family)</fullName>
    </submittedName>
</protein>
<comment type="caution">
    <text evidence="1">The sequence shown here is derived from an EMBL/GenBank/DDBJ whole genome shotgun (WGS) entry which is preliminary data.</text>
</comment>
<evidence type="ECO:0000313" key="2">
    <source>
        <dbReference type="Proteomes" id="UP000323166"/>
    </source>
</evidence>
<organism evidence="1 2">
    <name type="scientific">Desulfallas thermosapovorans DSM 6562</name>
    <dbReference type="NCBI Taxonomy" id="1121431"/>
    <lineage>
        <taxon>Bacteria</taxon>
        <taxon>Bacillati</taxon>
        <taxon>Bacillota</taxon>
        <taxon>Clostridia</taxon>
        <taxon>Eubacteriales</taxon>
        <taxon>Desulfallaceae</taxon>
        <taxon>Desulfallas</taxon>
    </lineage>
</organism>
<reference evidence="1 2" key="1">
    <citation type="submission" date="2019-07" db="EMBL/GenBank/DDBJ databases">
        <title>Genomic Encyclopedia of Type Strains, Phase I: the one thousand microbial genomes (KMG-I) project.</title>
        <authorList>
            <person name="Kyrpides N."/>
        </authorList>
    </citation>
    <scope>NUCLEOTIDE SEQUENCE [LARGE SCALE GENOMIC DNA]</scope>
    <source>
        <strain evidence="1 2">DSM 6562</strain>
    </source>
</reference>
<gene>
    <name evidence="1" type="ORF">LX24_00403</name>
</gene>
<dbReference type="RefSeq" id="WP_166510477.1">
    <property type="nucleotide sequence ID" value="NZ_VNHM01000002.1"/>
</dbReference>
<dbReference type="AlphaFoldDB" id="A0A5S4ZWW9"/>
<keyword evidence="2" id="KW-1185">Reference proteome</keyword>
<sequence length="267" mass="29640">MLLNVEELAKKDLTYAEMADALEYLYKLDYHPVAVKFFWDEEEYNNFKAEKLPGPKMTVCQIALASRMNNYIVKANGDNLMCGNAKTCLGLRAPSDEEVDGHVKYTADWDHAKDCLLAKPMLPVGKLKGFMTAPLGKTPVDPDVVFMVTNVLQAYHIMNDYIGAKKVPTLQFNHTVNSAVCGGMVYCYNEQKPNMNTMCAGSYTSGKTERGEVNLFIPGGDIGLLARQLLRRTAKYGGPSMVGSPGQEWPGIDVCKKCPMIRFKDAE</sequence>
<accession>A0A5S4ZWW9</accession>
<proteinExistence type="predicted"/>
<dbReference type="PANTHER" id="PTHR37954">
    <property type="entry name" value="BLL4979 PROTEIN"/>
    <property type="match status" value="1"/>
</dbReference>
<dbReference type="Proteomes" id="UP000323166">
    <property type="component" value="Unassembled WGS sequence"/>
</dbReference>
<name>A0A5S4ZWW9_9FIRM</name>